<accession>A0A510L840</accession>
<organism evidence="1 2">
    <name type="scientific">Leptotrichia hongkongensis</name>
    <dbReference type="NCBI Taxonomy" id="554406"/>
    <lineage>
        <taxon>Bacteria</taxon>
        <taxon>Fusobacteriati</taxon>
        <taxon>Fusobacteriota</taxon>
        <taxon>Fusobacteriia</taxon>
        <taxon>Fusobacteriales</taxon>
        <taxon>Leptotrichiaceae</taxon>
        <taxon>Leptotrichia</taxon>
    </lineage>
</organism>
<reference evidence="1 2" key="1">
    <citation type="submission" date="2019-07" db="EMBL/GenBank/DDBJ databases">
        <title>Complete Genome Sequence of Leptotrichia hongkongensis Strain JMUB5056.</title>
        <authorList>
            <person name="Watanabe S."/>
            <person name="Cui L."/>
        </authorList>
    </citation>
    <scope>NUCLEOTIDE SEQUENCE [LARGE SCALE GENOMIC DNA]</scope>
    <source>
        <strain evidence="1 2">JMUB5056</strain>
    </source>
</reference>
<name>A0A510L840_9FUSO</name>
<sequence>MYKVYACLLGQWTELTEDYQIGYNNQFFSPYNWAKD</sequence>
<proteinExistence type="predicted"/>
<dbReference type="EMBL" id="AP019846">
    <property type="protein sequence ID" value="BBM60148.1"/>
    <property type="molecule type" value="Genomic_DNA"/>
</dbReference>
<dbReference type="AlphaFoldDB" id="A0A510L840"/>
<evidence type="ECO:0000313" key="1">
    <source>
        <dbReference type="EMBL" id="BBM60148.1"/>
    </source>
</evidence>
<dbReference type="KEGG" id="lhg:JMUB5056_1742"/>
<gene>
    <name evidence="1" type="ORF">JMUB5056_1742</name>
</gene>
<evidence type="ECO:0000313" key="2">
    <source>
        <dbReference type="Proteomes" id="UP000321561"/>
    </source>
</evidence>
<dbReference type="Proteomes" id="UP000321561">
    <property type="component" value="Chromosome"/>
</dbReference>
<protein>
    <submittedName>
        <fullName evidence="1">Uncharacterized protein</fullName>
    </submittedName>
</protein>